<evidence type="ECO:0000256" key="2">
    <source>
        <dbReference type="PROSITE-ProRule" id="PRU00708"/>
    </source>
</evidence>
<dbReference type="PROSITE" id="PS51375">
    <property type="entry name" value="PPR"/>
    <property type="match status" value="3"/>
</dbReference>
<comment type="caution">
    <text evidence="3">The sequence shown here is derived from an EMBL/GenBank/DDBJ whole genome shotgun (WGS) entry which is preliminary data.</text>
</comment>
<name>A0ABR2MWE7_9ASPA</name>
<keyword evidence="4" id="KW-1185">Reference proteome</keyword>
<organism evidence="3 4">
    <name type="scientific">Platanthera guangdongensis</name>
    <dbReference type="NCBI Taxonomy" id="2320717"/>
    <lineage>
        <taxon>Eukaryota</taxon>
        <taxon>Viridiplantae</taxon>
        <taxon>Streptophyta</taxon>
        <taxon>Embryophyta</taxon>
        <taxon>Tracheophyta</taxon>
        <taxon>Spermatophyta</taxon>
        <taxon>Magnoliopsida</taxon>
        <taxon>Liliopsida</taxon>
        <taxon>Asparagales</taxon>
        <taxon>Orchidaceae</taxon>
        <taxon>Orchidoideae</taxon>
        <taxon>Orchideae</taxon>
        <taxon>Orchidinae</taxon>
        <taxon>Platanthera</taxon>
    </lineage>
</organism>
<feature type="repeat" description="PPR" evidence="2">
    <location>
        <begin position="140"/>
        <end position="174"/>
    </location>
</feature>
<keyword evidence="1" id="KW-0677">Repeat</keyword>
<accession>A0ABR2MWE7</accession>
<dbReference type="NCBIfam" id="TIGR00756">
    <property type="entry name" value="PPR"/>
    <property type="match status" value="3"/>
</dbReference>
<feature type="repeat" description="PPR" evidence="2">
    <location>
        <begin position="179"/>
        <end position="213"/>
    </location>
</feature>
<dbReference type="Pfam" id="PF13041">
    <property type="entry name" value="PPR_2"/>
    <property type="match status" value="1"/>
</dbReference>
<dbReference type="Gene3D" id="1.25.40.10">
    <property type="entry name" value="Tetratricopeptide repeat domain"/>
    <property type="match status" value="2"/>
</dbReference>
<dbReference type="InterPro" id="IPR002885">
    <property type="entry name" value="PPR_rpt"/>
</dbReference>
<gene>
    <name evidence="3" type="primary">PCMP-E13</name>
    <name evidence="3" type="ORF">KSP40_PGU006976</name>
</gene>
<reference evidence="3 4" key="1">
    <citation type="journal article" date="2022" name="Nat. Plants">
        <title>Genomes of leafy and leafless Platanthera orchids illuminate the evolution of mycoheterotrophy.</title>
        <authorList>
            <person name="Li M.H."/>
            <person name="Liu K.W."/>
            <person name="Li Z."/>
            <person name="Lu H.C."/>
            <person name="Ye Q.L."/>
            <person name="Zhang D."/>
            <person name="Wang J.Y."/>
            <person name="Li Y.F."/>
            <person name="Zhong Z.M."/>
            <person name="Liu X."/>
            <person name="Yu X."/>
            <person name="Liu D.K."/>
            <person name="Tu X.D."/>
            <person name="Liu B."/>
            <person name="Hao Y."/>
            <person name="Liao X.Y."/>
            <person name="Jiang Y.T."/>
            <person name="Sun W.H."/>
            <person name="Chen J."/>
            <person name="Chen Y.Q."/>
            <person name="Ai Y."/>
            <person name="Zhai J.W."/>
            <person name="Wu S.S."/>
            <person name="Zhou Z."/>
            <person name="Hsiao Y.Y."/>
            <person name="Wu W.L."/>
            <person name="Chen Y.Y."/>
            <person name="Lin Y.F."/>
            <person name="Hsu J.L."/>
            <person name="Li C.Y."/>
            <person name="Wang Z.W."/>
            <person name="Zhao X."/>
            <person name="Zhong W.Y."/>
            <person name="Ma X.K."/>
            <person name="Ma L."/>
            <person name="Huang J."/>
            <person name="Chen G.Z."/>
            <person name="Huang M.Z."/>
            <person name="Huang L."/>
            <person name="Peng D.H."/>
            <person name="Luo Y.B."/>
            <person name="Zou S.Q."/>
            <person name="Chen S.P."/>
            <person name="Lan S."/>
            <person name="Tsai W.C."/>
            <person name="Van de Peer Y."/>
            <person name="Liu Z.J."/>
        </authorList>
    </citation>
    <scope>NUCLEOTIDE SEQUENCE [LARGE SCALE GENOMIC DNA]</scope>
    <source>
        <strain evidence="3">Lor288</strain>
    </source>
</reference>
<feature type="repeat" description="PPR" evidence="2">
    <location>
        <begin position="40"/>
        <end position="70"/>
    </location>
</feature>
<sequence length="350" mass="38073">MPLSPDPISWSGILNAHLRAGNPDAARTIFDQTIPAGKRDVVSWTTMISGYAKAGRPRDALQLFVEMPMLPDEVTMVALVTACATARDLEAGEKLHMYAEERGLSWMVAFRNTLIDMYAKCGCLWRARQVFDEMAEGNRSLVTWNTMIWAHAAHGDVDGAIHLFGRMSSSGEGGRLNADGVTNLAVLSACVHAGRVDEGQKLFGEMTAMGAEIRVEHYGCMVDLLGRAGMLEAAWDLVEGMSFVRNEKIWGTLLGGCRIHGELKMGEKAAAKLMKISPEKGGYYMLLSAIYVDAGRHVEAAMIRGSIDRRKAGKTVGLSKNSGSYIKYFVLPAALKDVKDGDPLHLPPNG</sequence>
<dbReference type="InterPro" id="IPR011990">
    <property type="entry name" value="TPR-like_helical_dom_sf"/>
</dbReference>
<dbReference type="PANTHER" id="PTHR47926">
    <property type="entry name" value="PENTATRICOPEPTIDE REPEAT-CONTAINING PROTEIN"/>
    <property type="match status" value="1"/>
</dbReference>
<evidence type="ECO:0000313" key="4">
    <source>
        <dbReference type="Proteomes" id="UP001412067"/>
    </source>
</evidence>
<evidence type="ECO:0000256" key="1">
    <source>
        <dbReference type="ARBA" id="ARBA00022737"/>
    </source>
</evidence>
<dbReference type="EMBL" id="JBBWWR010000004">
    <property type="protein sequence ID" value="KAK8968505.1"/>
    <property type="molecule type" value="Genomic_DNA"/>
</dbReference>
<proteinExistence type="predicted"/>
<dbReference type="Proteomes" id="UP001412067">
    <property type="component" value="Unassembled WGS sequence"/>
</dbReference>
<dbReference type="InterPro" id="IPR046848">
    <property type="entry name" value="E_motif"/>
</dbReference>
<evidence type="ECO:0000313" key="3">
    <source>
        <dbReference type="EMBL" id="KAK8968505.1"/>
    </source>
</evidence>
<protein>
    <submittedName>
        <fullName evidence="3">Pentatricopeptide repeat-containing protein</fullName>
    </submittedName>
</protein>
<dbReference type="Pfam" id="PF01535">
    <property type="entry name" value="PPR"/>
    <property type="match status" value="5"/>
</dbReference>
<dbReference type="InterPro" id="IPR046960">
    <property type="entry name" value="PPR_At4g14850-like_plant"/>
</dbReference>
<dbReference type="Pfam" id="PF20431">
    <property type="entry name" value="E_motif"/>
    <property type="match status" value="1"/>
</dbReference>
<dbReference type="PANTHER" id="PTHR47926:SF411">
    <property type="entry name" value="PENTATRICOPEPTIDE REPEAT-CONTAINING PROTEIN"/>
    <property type="match status" value="1"/>
</dbReference>